<gene>
    <name evidence="2" type="ORF">V4839_11245</name>
</gene>
<dbReference type="RefSeq" id="WP_331389719.1">
    <property type="nucleotide sequence ID" value="NZ_JAZKLB010000001.1"/>
</dbReference>
<sequence>MDVIIFMQDGEIRMMHPFLGSGLATLQIGQKDVPEGIPFWVIDSTEMPAETQWSYLEIDPETAGEPAGYGGTYLAPEEEENDVQDQ</sequence>
<name>A0ABU7UAQ4_LELAM</name>
<proteinExistence type="predicted"/>
<evidence type="ECO:0008006" key="4">
    <source>
        <dbReference type="Google" id="ProtNLM"/>
    </source>
</evidence>
<reference evidence="2 3" key="1">
    <citation type="submission" date="2023-10" db="EMBL/GenBank/DDBJ databases">
        <title>Wastewater isolates of ESBL- and carbapenemase-producing Gram-negative bacteria from New Zealand.</title>
        <authorList>
            <person name="Straub C."/>
            <person name="Weaver L."/>
            <person name="Cornelius A."/>
            <person name="Mcgill E."/>
            <person name="Dyet K."/>
            <person name="White L."/>
            <person name="Pattis I."/>
        </authorList>
    </citation>
    <scope>NUCLEOTIDE SEQUENCE [LARGE SCALE GENOMIC DNA]</scope>
    <source>
        <strain evidence="2 3">ESBL35</strain>
    </source>
</reference>
<keyword evidence="3" id="KW-1185">Reference proteome</keyword>
<feature type="compositionally biased region" description="Acidic residues" evidence="1">
    <location>
        <begin position="76"/>
        <end position="86"/>
    </location>
</feature>
<feature type="region of interest" description="Disordered" evidence="1">
    <location>
        <begin position="61"/>
        <end position="86"/>
    </location>
</feature>
<dbReference type="EMBL" id="JAZKLI010000001">
    <property type="protein sequence ID" value="MEE9684044.1"/>
    <property type="molecule type" value="Genomic_DNA"/>
</dbReference>
<dbReference type="Proteomes" id="UP001335910">
    <property type="component" value="Unassembled WGS sequence"/>
</dbReference>
<protein>
    <recommendedName>
        <fullName evidence="4">Phage tail protein</fullName>
    </recommendedName>
</protein>
<comment type="caution">
    <text evidence="2">The sequence shown here is derived from an EMBL/GenBank/DDBJ whole genome shotgun (WGS) entry which is preliminary data.</text>
</comment>
<organism evidence="2 3">
    <name type="scientific">Lelliottia amnigena</name>
    <name type="common">Enterobacter amnigenus</name>
    <dbReference type="NCBI Taxonomy" id="61646"/>
    <lineage>
        <taxon>Bacteria</taxon>
        <taxon>Pseudomonadati</taxon>
        <taxon>Pseudomonadota</taxon>
        <taxon>Gammaproteobacteria</taxon>
        <taxon>Enterobacterales</taxon>
        <taxon>Enterobacteriaceae</taxon>
        <taxon>Lelliottia</taxon>
    </lineage>
</organism>
<evidence type="ECO:0000313" key="2">
    <source>
        <dbReference type="EMBL" id="MEE9684044.1"/>
    </source>
</evidence>
<accession>A0ABU7UAQ4</accession>
<evidence type="ECO:0000256" key="1">
    <source>
        <dbReference type="SAM" id="MobiDB-lite"/>
    </source>
</evidence>
<evidence type="ECO:0000313" key="3">
    <source>
        <dbReference type="Proteomes" id="UP001335910"/>
    </source>
</evidence>